<proteinExistence type="predicted"/>
<accession>A0ACC3SPL0</accession>
<protein>
    <submittedName>
        <fullName evidence="1">Uncharacterized protein</fullName>
    </submittedName>
</protein>
<evidence type="ECO:0000313" key="1">
    <source>
        <dbReference type="EMBL" id="KAK8221995.1"/>
    </source>
</evidence>
<evidence type="ECO:0000313" key="2">
    <source>
        <dbReference type="Proteomes" id="UP001320706"/>
    </source>
</evidence>
<reference evidence="1" key="1">
    <citation type="submission" date="2024-02" db="EMBL/GenBank/DDBJ databases">
        <title>Metagenome Assembled Genome of Zalaria obscura JY119.</title>
        <authorList>
            <person name="Vighnesh L."/>
            <person name="Jagadeeshwari U."/>
            <person name="Venkata Ramana C."/>
            <person name="Sasikala C."/>
        </authorList>
    </citation>
    <scope>NUCLEOTIDE SEQUENCE</scope>
    <source>
        <strain evidence="1">JY119</strain>
    </source>
</reference>
<name>A0ACC3SPL0_9PEZI</name>
<organism evidence="1 2">
    <name type="scientific">Zalaria obscura</name>
    <dbReference type="NCBI Taxonomy" id="2024903"/>
    <lineage>
        <taxon>Eukaryota</taxon>
        <taxon>Fungi</taxon>
        <taxon>Dikarya</taxon>
        <taxon>Ascomycota</taxon>
        <taxon>Pezizomycotina</taxon>
        <taxon>Dothideomycetes</taxon>
        <taxon>Dothideomycetidae</taxon>
        <taxon>Dothideales</taxon>
        <taxon>Zalariaceae</taxon>
        <taxon>Zalaria</taxon>
    </lineage>
</organism>
<gene>
    <name evidence="1" type="ORF">M8818_000163</name>
</gene>
<dbReference type="Proteomes" id="UP001320706">
    <property type="component" value="Unassembled WGS sequence"/>
</dbReference>
<sequence length="98" mass="10628">MNWPLNRHLIIVPSGGKGVGLFGGHILHTLPASAARCESLSVALSSLEYTDLLGTLVYMASKRRRRITSSGISYSLESERLGMRRASTAIVYLTHGSI</sequence>
<dbReference type="EMBL" id="JAMKPW020000001">
    <property type="protein sequence ID" value="KAK8221995.1"/>
    <property type="molecule type" value="Genomic_DNA"/>
</dbReference>
<comment type="caution">
    <text evidence="1">The sequence shown here is derived from an EMBL/GenBank/DDBJ whole genome shotgun (WGS) entry which is preliminary data.</text>
</comment>
<keyword evidence="2" id="KW-1185">Reference proteome</keyword>